<name>T1CZE6_9HELI</name>
<keyword evidence="1" id="KW-0472">Membrane</keyword>
<protein>
    <recommendedName>
        <fullName evidence="4">Outer membrane protein</fullName>
    </recommendedName>
</protein>
<proteinExistence type="predicted"/>
<comment type="caution">
    <text evidence="2">The sequence shown here is derived from an EMBL/GenBank/DDBJ whole genome shotgun (WGS) entry which is preliminary data.</text>
</comment>
<evidence type="ECO:0008006" key="4">
    <source>
        <dbReference type="Google" id="ProtNLM"/>
    </source>
</evidence>
<gene>
    <name evidence="2" type="ORF">HFN_0441</name>
</gene>
<keyword evidence="1" id="KW-0812">Transmembrane</keyword>
<dbReference type="eggNOG" id="COG3528">
    <property type="taxonomic scope" value="Bacteria"/>
</dbReference>
<dbReference type="Pfam" id="PF09982">
    <property type="entry name" value="LpxR"/>
    <property type="match status" value="1"/>
</dbReference>
<evidence type="ECO:0000313" key="3">
    <source>
        <dbReference type="Proteomes" id="UP000018143"/>
    </source>
</evidence>
<dbReference type="Gene3D" id="2.40.128.140">
    <property type="entry name" value="Outer membrane protein"/>
    <property type="match status" value="1"/>
</dbReference>
<keyword evidence="3" id="KW-1185">Reference proteome</keyword>
<feature type="transmembrane region" description="Helical" evidence="1">
    <location>
        <begin position="21"/>
        <end position="41"/>
    </location>
</feature>
<accession>T1CZE6</accession>
<evidence type="ECO:0000313" key="2">
    <source>
        <dbReference type="EMBL" id="GAD19310.1"/>
    </source>
</evidence>
<sequence>MAQCKNTFKQLRNIAKKLTRVFVRVFICGIMLCSVACVCYGDEVDKVIEPNQTHSNTYDTRATNTHSKHSLYLIYENDSNFDSRVDKYYTAGSRLAYYSKTFGLDSRANQILRYFGIFSLFHKDENLSSFSVNLSQEIYAPKDRFSPIPPANDHPYGGFLYAQFGAINKSSRFLEQFELSLGMVGKASLAQQTQNLIHKLTNNKLLAGWDTQLKNEFIFNLFCRISYRYAFSESLARYLDMMPQASFALGNAKIFAQLSLITRFGYNLSPHTLSLNQNSGFASAPIAYTPHISIYGFVGVGGRVVGRNIFLEGNSFAKHRTYRTSDLTLDSALNSSFDVERVIGEFIWGVALDYKCFHIGYSVIHRSKEFSTQDGFLTYGSIMLGVSF</sequence>
<dbReference type="InterPro" id="IPR037107">
    <property type="entry name" value="Put_OMP_sf"/>
</dbReference>
<organism evidence="2 3">
    <name type="scientific">Helicobacter fennelliae MRY12-0050</name>
    <dbReference type="NCBI Taxonomy" id="1325130"/>
    <lineage>
        <taxon>Bacteria</taxon>
        <taxon>Pseudomonadati</taxon>
        <taxon>Campylobacterota</taxon>
        <taxon>Epsilonproteobacteria</taxon>
        <taxon>Campylobacterales</taxon>
        <taxon>Helicobacteraceae</taxon>
        <taxon>Helicobacter</taxon>
    </lineage>
</organism>
<reference evidence="2 3" key="1">
    <citation type="journal article" date="2013" name="Genome Announc.">
        <title>Draft Genome Sequence of Helicobacter fennelliae Strain MRY12-0050, Isolated from a Bacteremia Patient.</title>
        <authorList>
            <person name="Rimbara E."/>
            <person name="Matsui M."/>
            <person name="Mori S."/>
            <person name="Suzuki S."/>
            <person name="Suzuki M."/>
            <person name="Kim H."/>
            <person name="Sekizuka T."/>
            <person name="Kuroda M."/>
            <person name="Shibayama K."/>
        </authorList>
    </citation>
    <scope>NUCLEOTIDE SEQUENCE [LARGE SCALE GENOMIC DNA]</scope>
    <source>
        <strain evidence="2 3">MRY12-0050</strain>
    </source>
</reference>
<dbReference type="EMBL" id="BASD01000018">
    <property type="protein sequence ID" value="GAD19310.1"/>
    <property type="molecule type" value="Genomic_DNA"/>
</dbReference>
<evidence type="ECO:0000256" key="1">
    <source>
        <dbReference type="SAM" id="Phobius"/>
    </source>
</evidence>
<dbReference type="AlphaFoldDB" id="T1CZE6"/>
<dbReference type="InterPro" id="IPR018707">
    <property type="entry name" value="LpxR"/>
</dbReference>
<dbReference type="STRING" id="1325130.HFN_0441"/>
<keyword evidence="1" id="KW-1133">Transmembrane helix</keyword>
<dbReference type="Proteomes" id="UP000018143">
    <property type="component" value="Unassembled WGS sequence"/>
</dbReference>